<gene>
    <name evidence="2" type="ORF">SacglDRAFT_00027</name>
</gene>
<dbReference type="HOGENOM" id="CLU_1853780_0_0_11"/>
<evidence type="ECO:0000313" key="2">
    <source>
        <dbReference type="EMBL" id="EIF01241.1"/>
    </source>
</evidence>
<reference evidence="2 3" key="1">
    <citation type="submission" date="2011-09" db="EMBL/GenBank/DDBJ databases">
        <authorList>
            <consortium name="US DOE Joint Genome Institute (JGI-PGF)"/>
            <person name="Lucas S."/>
            <person name="Han J."/>
            <person name="Lapidus A."/>
            <person name="Cheng J.-F."/>
            <person name="Goodwin L."/>
            <person name="Pitluck S."/>
            <person name="Peters L."/>
            <person name="Land M.L."/>
            <person name="Hauser L."/>
            <person name="Brambilla E."/>
            <person name="Klenk H.-P."/>
            <person name="Woyke T.J."/>
        </authorList>
    </citation>
    <scope>NUCLEOTIDE SEQUENCE [LARGE SCALE GENOMIC DNA]</scope>
    <source>
        <strain evidence="2 3">K62</strain>
        <plasmid evidence="2 3">pSACGL01</plasmid>
    </source>
</reference>
<organism evidence="2 3">
    <name type="scientific">Saccharomonospora glauca K62</name>
    <dbReference type="NCBI Taxonomy" id="928724"/>
    <lineage>
        <taxon>Bacteria</taxon>
        <taxon>Bacillati</taxon>
        <taxon>Actinomycetota</taxon>
        <taxon>Actinomycetes</taxon>
        <taxon>Pseudonocardiales</taxon>
        <taxon>Pseudonocardiaceae</taxon>
        <taxon>Saccharomonospora</taxon>
    </lineage>
</organism>
<keyword evidence="2" id="KW-0614">Plasmid</keyword>
<dbReference type="RefSeq" id="WP_005467159.1">
    <property type="nucleotide sequence ID" value="NZ_CM001485.1"/>
</dbReference>
<keyword evidence="1" id="KW-1133">Transmembrane helix</keyword>
<keyword evidence="1" id="KW-0472">Membrane</keyword>
<dbReference type="OrthoDB" id="10014196at2"/>
<sequence length="138" mass="14283">MLATLGSLLAAVFFFVLYRTTKGRRRIPWPVPVILLFLTSTSLAVSPPVGWLMGKVADLLGSFGLSAAGTAALTIVVLLVALVLDLMDKKPDGVAKTALIVIPLLAVIASGPVGDAVRNVNDGVARMGTNVISTVTGE</sequence>
<protein>
    <submittedName>
        <fullName evidence="2">Uncharacterized protein</fullName>
    </submittedName>
</protein>
<feature type="transmembrane region" description="Helical" evidence="1">
    <location>
        <begin position="96"/>
        <end position="117"/>
    </location>
</feature>
<geneLocation type="plasmid" evidence="2 3">
    <name>pSACGL01</name>
</geneLocation>
<dbReference type="AlphaFoldDB" id="I1D8G6"/>
<keyword evidence="3" id="KW-1185">Reference proteome</keyword>
<proteinExistence type="predicted"/>
<feature type="transmembrane region" description="Helical" evidence="1">
    <location>
        <begin position="59"/>
        <end position="84"/>
    </location>
</feature>
<feature type="transmembrane region" description="Helical" evidence="1">
    <location>
        <begin position="29"/>
        <end position="52"/>
    </location>
</feature>
<reference evidence="3" key="2">
    <citation type="submission" date="2012-01" db="EMBL/GenBank/DDBJ databases">
        <title>Noncontiguous Finished sequence of chromosome of Saccharomonospora glauca K62.</title>
        <authorList>
            <consortium name="US DOE Joint Genome Institute"/>
            <person name="Lucas S."/>
            <person name="Han J."/>
            <person name="Lapidus A."/>
            <person name="Cheng J.-F."/>
            <person name="Goodwin L."/>
            <person name="Pitluck S."/>
            <person name="Peters L."/>
            <person name="Mikhailova N."/>
            <person name="Held B."/>
            <person name="Detter J.C."/>
            <person name="Han C."/>
            <person name="Tapia R."/>
            <person name="Land M."/>
            <person name="Hauser L."/>
            <person name="Kyrpides N."/>
            <person name="Ivanova N."/>
            <person name="Pagani I."/>
            <person name="Brambilla E.-M."/>
            <person name="Klenk H.-P."/>
            <person name="Woyke T."/>
        </authorList>
    </citation>
    <scope>NUCLEOTIDE SEQUENCE [LARGE SCALE GENOMIC DNA]</scope>
    <source>
        <strain evidence="3">K62</strain>
        <plasmid evidence="3">pSACGL01</plasmid>
    </source>
</reference>
<evidence type="ECO:0000313" key="3">
    <source>
        <dbReference type="Proteomes" id="UP000005087"/>
    </source>
</evidence>
<name>I1D8G6_9PSEU</name>
<keyword evidence="1" id="KW-0812">Transmembrane</keyword>
<dbReference type="Proteomes" id="UP000005087">
    <property type="component" value="Plasmid pSACGL01"/>
</dbReference>
<accession>I1D8G6</accession>
<dbReference type="EMBL" id="CM001485">
    <property type="protein sequence ID" value="EIF01241.1"/>
    <property type="molecule type" value="Genomic_DNA"/>
</dbReference>
<evidence type="ECO:0000256" key="1">
    <source>
        <dbReference type="SAM" id="Phobius"/>
    </source>
</evidence>